<organism evidence="5 6">
    <name type="scientific">Streptomyces sindenensis</name>
    <dbReference type="NCBI Taxonomy" id="67363"/>
    <lineage>
        <taxon>Bacteria</taxon>
        <taxon>Bacillati</taxon>
        <taxon>Actinomycetota</taxon>
        <taxon>Actinomycetes</taxon>
        <taxon>Kitasatosporales</taxon>
        <taxon>Streptomycetaceae</taxon>
        <taxon>Streptomyces</taxon>
    </lineage>
</organism>
<dbReference type="InterPro" id="IPR006558">
    <property type="entry name" value="LamG-like"/>
</dbReference>
<evidence type="ECO:0000256" key="1">
    <source>
        <dbReference type="ARBA" id="ARBA00022729"/>
    </source>
</evidence>
<dbReference type="Proteomes" id="UP001598251">
    <property type="component" value="Unassembled WGS sequence"/>
</dbReference>
<protein>
    <submittedName>
        <fullName evidence="5">LamG-like jellyroll fold domain-containing protein</fullName>
    </submittedName>
</protein>
<feature type="compositionally biased region" description="Low complexity" evidence="3">
    <location>
        <begin position="178"/>
        <end position="195"/>
    </location>
</feature>
<dbReference type="InterPro" id="IPR013320">
    <property type="entry name" value="ConA-like_dom_sf"/>
</dbReference>
<dbReference type="Gene3D" id="2.60.120.200">
    <property type="match status" value="3"/>
</dbReference>
<dbReference type="PANTHER" id="PTHR46943:SF1">
    <property type="entry name" value="PENTRAXIN-RELATED PROTEIN PTX3"/>
    <property type="match status" value="1"/>
</dbReference>
<proteinExistence type="predicted"/>
<feature type="region of interest" description="Disordered" evidence="3">
    <location>
        <begin position="172"/>
        <end position="210"/>
    </location>
</feature>
<dbReference type="RefSeq" id="WP_382824152.1">
    <property type="nucleotide sequence ID" value="NZ_JBHXLY010000001.1"/>
</dbReference>
<keyword evidence="1" id="KW-0732">Signal</keyword>
<dbReference type="PANTHER" id="PTHR46943">
    <property type="entry name" value="PENTRAXIN-RELATED PROTEIN PTX3"/>
    <property type="match status" value="1"/>
</dbReference>
<dbReference type="EMBL" id="JBHXOF010000002">
    <property type="protein sequence ID" value="MFD4212608.1"/>
    <property type="molecule type" value="Genomic_DNA"/>
</dbReference>
<name>A0ABW6EBE3_9ACTN</name>
<gene>
    <name evidence="5" type="ORF">ACFWSS_06795</name>
</gene>
<evidence type="ECO:0000313" key="5">
    <source>
        <dbReference type="EMBL" id="MFD4212608.1"/>
    </source>
</evidence>
<evidence type="ECO:0000256" key="2">
    <source>
        <dbReference type="ARBA" id="ARBA00023157"/>
    </source>
</evidence>
<reference evidence="5 6" key="1">
    <citation type="submission" date="2024-09" db="EMBL/GenBank/DDBJ databases">
        <title>The Natural Products Discovery Center: Release of the First 8490 Sequenced Strains for Exploring Actinobacteria Biosynthetic Diversity.</title>
        <authorList>
            <person name="Kalkreuter E."/>
            <person name="Kautsar S.A."/>
            <person name="Yang D."/>
            <person name="Bader C.D."/>
            <person name="Teijaro C.N."/>
            <person name="Fluegel L."/>
            <person name="Davis C.M."/>
            <person name="Simpson J.R."/>
            <person name="Lauterbach L."/>
            <person name="Steele A.D."/>
            <person name="Gui C."/>
            <person name="Meng S."/>
            <person name="Li G."/>
            <person name="Viehrig K."/>
            <person name="Ye F."/>
            <person name="Su P."/>
            <person name="Kiefer A.F."/>
            <person name="Nichols A."/>
            <person name="Cepeda A.J."/>
            <person name="Yan W."/>
            <person name="Fan B."/>
            <person name="Jiang Y."/>
            <person name="Adhikari A."/>
            <person name="Zheng C.-J."/>
            <person name="Schuster L."/>
            <person name="Cowan T.M."/>
            <person name="Smanski M.J."/>
            <person name="Chevrette M.G."/>
            <person name="De Carvalho L.P.S."/>
            <person name="Shen B."/>
        </authorList>
    </citation>
    <scope>NUCLEOTIDE SEQUENCE [LARGE SCALE GENOMIC DNA]</scope>
    <source>
        <strain evidence="5 6">NPDC058546</strain>
    </source>
</reference>
<sequence>MRGESREVFAMPSGDLEAREYLRPLWTRAGGGWKPVDTDLAASSDGMVAPKATTVKLAFSGGGEAPLVRMEKAGREIALTWPGKLPDPDLDGSIATYRNVLPDVDLRMGAQEDGFTQLLVVKSAEAAGSSALKELRLRLGTQGVEVREASDGGLEAVDKGAKSAVFEAPKPMMWDSSPGEGAPAARTATATAAGSEGERDGEPGAGESGKLAPVDVALTSDGGELVLTPDQEVLAGKDTHYPVFIDPQWYSPRASAWTMASKYWASSPQWKFNGENNAGMGYCGWNYCAPHDTKRLFYRIPTSKFAGKSILSAEFVVRNVHSASCTNRGVQLWRTKGISSSTTWNSQNASGFWVDHLKTESFAYGYTGCAAKDAEFDVKSAVQQAANGKWSTMTFGLKASSETDKYGWKRFSDKAFLRVKYNRPPPQVKMSQLAMEYGGICKTPGAAPRVRTLGKIYANNITDPDGDSVALQFQAKWDAGDGKGLIARWKPARTSAKASGSNFSISLPTSIPQNKTVNWYVRSWDGAQYSPWSYAGDPTGCYFVYDTTVPKAPAITSSEYPASNPEDPSDPWWDGVGQYGYFSLKAADTDVTKYWYGINSDPTSMNALATSGGAAQVAKVLPTSPGVNFITAQAFDGAGNGSEVRTYQFRVKAGQPDRATWQMDESAGATAAAGSTPPRTLALHGGATPGAAGAKNTGVHFNGTDAYASTDLSPVDTSKGFAVSAWVKLDTKPSRAAIAVVVPGNNAPGLELYYSATYGWSFNQYKSDDSGGGLVRVAQGDTSKVTVGVWTHLVGSYNSADDVLELYVDGTLVGAVPYSTPWEARRGLQIGGKNVTGTPSHFFPGTIDEVQLFDKPLLQGEVNKLKGYQSVGDPGRPAMAIFPLDEPADAQEISGHGGVLPAKFNGGVTSGQMGVKGKATKFNGTDGYARIGQTSGPHVNTSRSFTVSAWAKLDKAPGKAAIITAQAGMQRPGFELYYSATYDRWAFNQYAGDTADAKVMRAMQADGVTARIGEWAHLVGVHDTVADTLTLYVNGSKAGSIKLGGAFYANQSMYIGATNHSGTISNYFPGSIDEVRLFDRPVSSDEVLQMYRQRPLVKSRWKLDEATTTTPDDVGTGNAMTLAGGAKIGWGFMDSGLELDGVGGYAYTPTVPIDTGTSFTIAGWAQAAATPEQAAAVVSAEGAAQSAFALRFVPDASNTEGLGRWEVSLPGADTSAPAVVRIANSEFTDVMEWNHLALVYDGFSKQARLYVNGYLQEVACGDADGDGEVDEPGCEDLISWSEDTLTFKAGKSLQIGRAKENGAWGGYFPGVVDDVWAFQGALNDEQVGVLARSWFDLPTEVPSG</sequence>
<dbReference type="SUPFAM" id="SSF49899">
    <property type="entry name" value="Concanavalin A-like lectins/glucanases"/>
    <property type="match status" value="3"/>
</dbReference>
<comment type="caution">
    <text evidence="5">The sequence shown here is derived from an EMBL/GenBank/DDBJ whole genome shotgun (WGS) entry which is preliminary data.</text>
</comment>
<feature type="domain" description="LamG-like jellyroll fold" evidence="4">
    <location>
        <begin position="719"/>
        <end position="860"/>
    </location>
</feature>
<evidence type="ECO:0000313" key="6">
    <source>
        <dbReference type="Proteomes" id="UP001598251"/>
    </source>
</evidence>
<dbReference type="NCBIfam" id="NF033679">
    <property type="entry name" value="DNRLRE_dom"/>
    <property type="match status" value="1"/>
</dbReference>
<evidence type="ECO:0000259" key="4">
    <source>
        <dbReference type="SMART" id="SM00560"/>
    </source>
</evidence>
<dbReference type="InterPro" id="IPR042837">
    <property type="entry name" value="PTX3"/>
</dbReference>
<feature type="domain" description="LamG-like jellyroll fold" evidence="4">
    <location>
        <begin position="943"/>
        <end position="1085"/>
    </location>
</feature>
<keyword evidence="2" id="KW-1015">Disulfide bond</keyword>
<accession>A0ABW6EBE3</accession>
<dbReference type="SMART" id="SM00560">
    <property type="entry name" value="LamGL"/>
    <property type="match status" value="3"/>
</dbReference>
<evidence type="ECO:0000256" key="3">
    <source>
        <dbReference type="SAM" id="MobiDB-lite"/>
    </source>
</evidence>
<keyword evidence="6" id="KW-1185">Reference proteome</keyword>
<feature type="domain" description="LamG-like jellyroll fold" evidence="4">
    <location>
        <begin position="1157"/>
        <end position="1325"/>
    </location>
</feature>
<dbReference type="Pfam" id="PF13385">
    <property type="entry name" value="Laminin_G_3"/>
    <property type="match status" value="3"/>
</dbReference>